<evidence type="ECO:0000313" key="2">
    <source>
        <dbReference type="EMBL" id="GBG24797.1"/>
    </source>
</evidence>
<feature type="compositionally biased region" description="Acidic residues" evidence="1">
    <location>
        <begin position="33"/>
        <end position="54"/>
    </location>
</feature>
<keyword evidence="3" id="KW-1185">Reference proteome</keyword>
<organism evidence="2 3">
    <name type="scientific">Hondaea fermentalgiana</name>
    <dbReference type="NCBI Taxonomy" id="2315210"/>
    <lineage>
        <taxon>Eukaryota</taxon>
        <taxon>Sar</taxon>
        <taxon>Stramenopiles</taxon>
        <taxon>Bigyra</taxon>
        <taxon>Labyrinthulomycetes</taxon>
        <taxon>Thraustochytrida</taxon>
        <taxon>Thraustochytriidae</taxon>
        <taxon>Hondaea</taxon>
    </lineage>
</organism>
<proteinExistence type="predicted"/>
<feature type="region of interest" description="Disordered" evidence="1">
    <location>
        <begin position="1"/>
        <end position="72"/>
    </location>
</feature>
<dbReference type="Proteomes" id="UP000241890">
    <property type="component" value="Unassembled WGS sequence"/>
</dbReference>
<comment type="caution">
    <text evidence="2">The sequence shown here is derived from an EMBL/GenBank/DDBJ whole genome shotgun (WGS) entry which is preliminary data.</text>
</comment>
<protein>
    <submittedName>
        <fullName evidence="2">Uncharacterized protein</fullName>
    </submittedName>
</protein>
<reference evidence="2 3" key="1">
    <citation type="submission" date="2017-12" db="EMBL/GenBank/DDBJ databases">
        <title>Sequencing, de novo assembly and annotation of complete genome of a new Thraustochytrid species, strain FCC1311.</title>
        <authorList>
            <person name="Sedici K."/>
            <person name="Godart F."/>
            <person name="Aiese Cigliano R."/>
            <person name="Sanseverino W."/>
            <person name="Barakat M."/>
            <person name="Ortet P."/>
            <person name="Marechal E."/>
            <person name="Cagnac O."/>
            <person name="Amato A."/>
        </authorList>
    </citation>
    <scope>NUCLEOTIDE SEQUENCE [LARGE SCALE GENOMIC DNA]</scope>
</reference>
<evidence type="ECO:0000256" key="1">
    <source>
        <dbReference type="SAM" id="MobiDB-lite"/>
    </source>
</evidence>
<evidence type="ECO:0000313" key="3">
    <source>
        <dbReference type="Proteomes" id="UP000241890"/>
    </source>
</evidence>
<sequence>MMATQARDMSALFASNDDDTARGMGDYELNNPLDEDDDDIDEFDDSDDEGYASDDPERWGPSPQAPQEISSKEKAWDLLKFASFKTVRSKF</sequence>
<name>A0A2R5G198_9STRA</name>
<gene>
    <name evidence="2" type="ORF">FCC1311_010152</name>
</gene>
<accession>A0A2R5G198</accession>
<dbReference type="AlphaFoldDB" id="A0A2R5G198"/>
<dbReference type="EMBL" id="BEYU01000008">
    <property type="protein sequence ID" value="GBG24797.1"/>
    <property type="molecule type" value="Genomic_DNA"/>
</dbReference>
<dbReference type="InParanoid" id="A0A2R5G198"/>